<reference evidence="9 10" key="1">
    <citation type="submission" date="2018-05" db="EMBL/GenBank/DDBJ databases">
        <title>Evolution of GPA BGCs.</title>
        <authorList>
            <person name="Waglechner N."/>
            <person name="Wright G.D."/>
        </authorList>
    </citation>
    <scope>NUCLEOTIDE SEQUENCE [LARGE SCALE GENOMIC DNA]</scope>
    <source>
        <strain evidence="9 10">A82846</strain>
    </source>
</reference>
<dbReference type="InterPro" id="IPR050428">
    <property type="entry name" value="TCS_sensor_his_kinase"/>
</dbReference>
<dbReference type="InterPro" id="IPR036890">
    <property type="entry name" value="HATPase_C_sf"/>
</dbReference>
<dbReference type="Pfam" id="PF08376">
    <property type="entry name" value="NIT"/>
    <property type="match status" value="1"/>
</dbReference>
<dbReference type="EC" id="2.7.13.3" evidence="2"/>
<dbReference type="InterPro" id="IPR003594">
    <property type="entry name" value="HATPase_dom"/>
</dbReference>
<proteinExistence type="predicted"/>
<keyword evidence="4" id="KW-0808">Transferase</keyword>
<feature type="region of interest" description="Disordered" evidence="6">
    <location>
        <begin position="638"/>
        <end position="662"/>
    </location>
</feature>
<gene>
    <name evidence="9" type="ORF">DMH04_03290</name>
</gene>
<organism evidence="9 10">
    <name type="scientific">Kibdelosporangium aridum</name>
    <dbReference type="NCBI Taxonomy" id="2030"/>
    <lineage>
        <taxon>Bacteria</taxon>
        <taxon>Bacillati</taxon>
        <taxon>Actinomycetota</taxon>
        <taxon>Actinomycetes</taxon>
        <taxon>Pseudonocardiales</taxon>
        <taxon>Pseudonocardiaceae</taxon>
        <taxon>Kibdelosporangium</taxon>
    </lineage>
</organism>
<feature type="transmembrane region" description="Helical" evidence="7">
    <location>
        <begin position="20"/>
        <end position="40"/>
    </location>
</feature>
<comment type="catalytic activity">
    <reaction evidence="1">
        <text>ATP + protein L-histidine = ADP + protein N-phospho-L-histidine.</text>
        <dbReference type="EC" id="2.7.13.3"/>
    </reaction>
</comment>
<dbReference type="GO" id="GO:0004673">
    <property type="term" value="F:protein histidine kinase activity"/>
    <property type="evidence" value="ECO:0007669"/>
    <property type="project" value="UniProtKB-EC"/>
</dbReference>
<dbReference type="SUPFAM" id="SSF55874">
    <property type="entry name" value="ATPase domain of HSP90 chaperone/DNA topoisomerase II/histidine kinase"/>
    <property type="match status" value="1"/>
</dbReference>
<name>A0A428ZR97_KIBAR</name>
<dbReference type="OrthoDB" id="3502710at2"/>
<dbReference type="Gene3D" id="3.30.565.10">
    <property type="entry name" value="Histidine kinase-like ATPase, C-terminal domain"/>
    <property type="match status" value="1"/>
</dbReference>
<accession>A0A428ZR97</accession>
<dbReference type="Gene3D" id="6.10.340.10">
    <property type="match status" value="1"/>
</dbReference>
<dbReference type="InterPro" id="IPR013587">
    <property type="entry name" value="Nitrate/nitrite_sensing"/>
</dbReference>
<evidence type="ECO:0000256" key="4">
    <source>
        <dbReference type="ARBA" id="ARBA00022679"/>
    </source>
</evidence>
<evidence type="ECO:0000256" key="1">
    <source>
        <dbReference type="ARBA" id="ARBA00000085"/>
    </source>
</evidence>
<feature type="compositionally biased region" description="Polar residues" evidence="6">
    <location>
        <begin position="638"/>
        <end position="650"/>
    </location>
</feature>
<dbReference type="PANTHER" id="PTHR45436">
    <property type="entry name" value="SENSOR HISTIDINE KINASE YKOH"/>
    <property type="match status" value="1"/>
</dbReference>
<dbReference type="PANTHER" id="PTHR45436:SF5">
    <property type="entry name" value="SENSOR HISTIDINE KINASE TRCS"/>
    <property type="match status" value="1"/>
</dbReference>
<feature type="region of interest" description="Disordered" evidence="6">
    <location>
        <begin position="699"/>
        <end position="822"/>
    </location>
</feature>
<dbReference type="GO" id="GO:0000160">
    <property type="term" value="P:phosphorelay signal transduction system"/>
    <property type="evidence" value="ECO:0007669"/>
    <property type="project" value="TreeGrafter"/>
</dbReference>
<dbReference type="GO" id="GO:0005886">
    <property type="term" value="C:plasma membrane"/>
    <property type="evidence" value="ECO:0007669"/>
    <property type="project" value="TreeGrafter"/>
</dbReference>
<evidence type="ECO:0000256" key="7">
    <source>
        <dbReference type="SAM" id="Phobius"/>
    </source>
</evidence>
<evidence type="ECO:0000256" key="5">
    <source>
        <dbReference type="ARBA" id="ARBA00022777"/>
    </source>
</evidence>
<protein>
    <recommendedName>
        <fullName evidence="2">histidine kinase</fullName>
        <ecNumber evidence="2">2.7.13.3</ecNumber>
    </recommendedName>
</protein>
<comment type="caution">
    <text evidence="9">The sequence shown here is derived from an EMBL/GenBank/DDBJ whole genome shotgun (WGS) entry which is preliminary data.</text>
</comment>
<feature type="domain" description="Histidine kinase/HSP90-like ATPase" evidence="8">
    <location>
        <begin position="518"/>
        <end position="631"/>
    </location>
</feature>
<dbReference type="SMART" id="SM00387">
    <property type="entry name" value="HATPase_c"/>
    <property type="match status" value="1"/>
</dbReference>
<dbReference type="RefSeq" id="WP_051793777.1">
    <property type="nucleotide sequence ID" value="NZ_QHKI01000002.1"/>
</dbReference>
<dbReference type="AlphaFoldDB" id="A0A428ZR97"/>
<keyword evidence="7" id="KW-0472">Membrane</keyword>
<evidence type="ECO:0000256" key="2">
    <source>
        <dbReference type="ARBA" id="ARBA00012438"/>
    </source>
</evidence>
<evidence type="ECO:0000313" key="9">
    <source>
        <dbReference type="EMBL" id="RSM90503.1"/>
    </source>
</evidence>
<keyword evidence="7" id="KW-1133">Transmembrane helix</keyword>
<keyword evidence="3" id="KW-0597">Phosphoprotein</keyword>
<keyword evidence="7" id="KW-0812">Transmembrane</keyword>
<dbReference type="Proteomes" id="UP000287547">
    <property type="component" value="Unassembled WGS sequence"/>
</dbReference>
<feature type="compositionally biased region" description="Low complexity" evidence="6">
    <location>
        <begin position="700"/>
        <end position="716"/>
    </location>
</feature>
<evidence type="ECO:0000259" key="8">
    <source>
        <dbReference type="SMART" id="SM00387"/>
    </source>
</evidence>
<sequence length="822" mass="89079">MTARRSWSKVAVQWRNWPVLVKIGAVLVVPVIGAMTLGTLRVQADLDLADSYAEVERLAQLREELVPTLGLLQGERNLAMESDDAEYRAQWARTDTLMETVDWMVGNTPELGPVATAGYDNLKRAMGALPGLRQQVLAGTDSEVIRSGYAILTQAMLDFDRSLVSKFPDEELTGSSTALFDLQVAREQVSFQQSLVLEGIRRGELTSPERERLIESDVRLADVIADMRSVAPPQLWQQYLDTVTGSDVTQRQEFVRQARAEPLPRRQGVRATMPFNATDWTRTSDQTTALMTFVLKAVATELRDGATRLQDETSTRAGFQSVLLLAMVLLAAGIGGVVGRYLLRSLGSLRNAALDVASTKLPSAVSDIRAGRPAKLDPMPVNTTEEFGQLARAFDTVQNQAVRSAEEEAALRGNLRNIFVNLSRRSQGLVERQLRLMEQLEQKENDPDQLANLFKLDHLATRMRRNNENLVVLSGAELGRRFTEHVPLADVLRAAVSEVEHYERASVRSVPRVDVLGYAAGDLVRSVAELVENATAFSPPDSPVVIQTSMRDDRSVLIEIIDEGIGMGDAELADANARVAAGGGVDVPVSRQMGLFVVGSLATRHGIRVLLARRDNGEDGLVASVVVPPELITSLAQAQPGSVEETTVFQPQPAAPDEGNLSGRLSSVGISVKLPDLPRASSPASILFRSHRPVIEQEPEPVAAQPQPQPQPQQEEFAWLGGPGGGSGTPAKHAAQPSVPVQARPTTPPPPQQEGELPKRVPKAQLFVTPMSPEGNGQPGNGKRGAVPARGPGNAERARGFLSSFQAGIRQSTTEEQGEEQT</sequence>
<keyword evidence="5" id="KW-0418">Kinase</keyword>
<evidence type="ECO:0000256" key="6">
    <source>
        <dbReference type="SAM" id="MobiDB-lite"/>
    </source>
</evidence>
<dbReference type="EMBL" id="QHKI01000002">
    <property type="protein sequence ID" value="RSM90503.1"/>
    <property type="molecule type" value="Genomic_DNA"/>
</dbReference>
<evidence type="ECO:0000256" key="3">
    <source>
        <dbReference type="ARBA" id="ARBA00022553"/>
    </source>
</evidence>
<evidence type="ECO:0000313" key="10">
    <source>
        <dbReference type="Proteomes" id="UP000287547"/>
    </source>
</evidence>